<dbReference type="EMBL" id="KK119103">
    <property type="protein sequence ID" value="KFM74748.1"/>
    <property type="molecule type" value="Genomic_DNA"/>
</dbReference>
<evidence type="ECO:0000259" key="1">
    <source>
        <dbReference type="PROSITE" id="PS50853"/>
    </source>
</evidence>
<dbReference type="Pfam" id="PF00041">
    <property type="entry name" value="fn3"/>
    <property type="match status" value="1"/>
</dbReference>
<sequence>MEDVPSPPSDIKALPMLSDAILLSWQPPTQPNGILQQYTLYQRTTQNNRQVTKKHTLSPSQRYYEALRLERSKRYEFWVTSSTSAGESEGTRVLSQTTSDTIPARIASFSQQVVARRKSSVQLPCKTVGIPAAERIWTFKGQ</sequence>
<dbReference type="Gene3D" id="2.60.40.10">
    <property type="entry name" value="Immunoglobulins"/>
    <property type="match status" value="1"/>
</dbReference>
<keyword evidence="3" id="KW-1185">Reference proteome</keyword>
<dbReference type="Proteomes" id="UP000054359">
    <property type="component" value="Unassembled WGS sequence"/>
</dbReference>
<organism evidence="2 3">
    <name type="scientific">Stegodyphus mimosarum</name>
    <name type="common">African social velvet spider</name>
    <dbReference type="NCBI Taxonomy" id="407821"/>
    <lineage>
        <taxon>Eukaryota</taxon>
        <taxon>Metazoa</taxon>
        <taxon>Ecdysozoa</taxon>
        <taxon>Arthropoda</taxon>
        <taxon>Chelicerata</taxon>
        <taxon>Arachnida</taxon>
        <taxon>Araneae</taxon>
        <taxon>Araneomorphae</taxon>
        <taxon>Entelegynae</taxon>
        <taxon>Eresoidea</taxon>
        <taxon>Eresidae</taxon>
        <taxon>Stegodyphus</taxon>
    </lineage>
</organism>
<evidence type="ECO:0000313" key="2">
    <source>
        <dbReference type="EMBL" id="KFM74748.1"/>
    </source>
</evidence>
<dbReference type="PROSITE" id="PS50853">
    <property type="entry name" value="FN3"/>
    <property type="match status" value="1"/>
</dbReference>
<name>A0A087UBK9_STEMI</name>
<dbReference type="InterPro" id="IPR036116">
    <property type="entry name" value="FN3_sf"/>
</dbReference>
<gene>
    <name evidence="2" type="ORF">X975_15110</name>
</gene>
<protein>
    <submittedName>
        <fullName evidence="2">Down syndrome cell adhesion molecule-like protein Dscam2</fullName>
    </submittedName>
</protein>
<feature type="domain" description="Fibronectin type-III" evidence="1">
    <location>
        <begin position="7"/>
        <end position="101"/>
    </location>
</feature>
<dbReference type="SUPFAM" id="SSF49265">
    <property type="entry name" value="Fibronectin type III"/>
    <property type="match status" value="1"/>
</dbReference>
<dbReference type="OMA" id="AERIWTF"/>
<dbReference type="OrthoDB" id="10001713at2759"/>
<reference evidence="2 3" key="1">
    <citation type="submission" date="2013-11" db="EMBL/GenBank/DDBJ databases">
        <title>Genome sequencing of Stegodyphus mimosarum.</title>
        <authorList>
            <person name="Bechsgaard J."/>
        </authorList>
    </citation>
    <scope>NUCLEOTIDE SEQUENCE [LARGE SCALE GENOMIC DNA]</scope>
</reference>
<dbReference type="InterPro" id="IPR003961">
    <property type="entry name" value="FN3_dom"/>
</dbReference>
<proteinExistence type="predicted"/>
<dbReference type="STRING" id="407821.A0A087UBK9"/>
<accession>A0A087UBK9</accession>
<evidence type="ECO:0000313" key="3">
    <source>
        <dbReference type="Proteomes" id="UP000054359"/>
    </source>
</evidence>
<dbReference type="CDD" id="cd00063">
    <property type="entry name" value="FN3"/>
    <property type="match status" value="1"/>
</dbReference>
<dbReference type="InterPro" id="IPR013783">
    <property type="entry name" value="Ig-like_fold"/>
</dbReference>
<dbReference type="SMART" id="SM00060">
    <property type="entry name" value="FN3"/>
    <property type="match status" value="1"/>
</dbReference>
<dbReference type="AlphaFoldDB" id="A0A087UBK9"/>
<feature type="non-terminal residue" evidence="2">
    <location>
        <position position="142"/>
    </location>
</feature>